<organism evidence="1 2">
    <name type="scientific">Candidatus Beckwithbacteria bacterium CG10_big_fil_rev_8_21_14_0_10_34_10</name>
    <dbReference type="NCBI Taxonomy" id="1974495"/>
    <lineage>
        <taxon>Bacteria</taxon>
        <taxon>Candidatus Beckwithiibacteriota</taxon>
    </lineage>
</organism>
<evidence type="ECO:0000313" key="2">
    <source>
        <dbReference type="Proteomes" id="UP000230093"/>
    </source>
</evidence>
<accession>A0A2H0W8P9</accession>
<comment type="caution">
    <text evidence="1">The sequence shown here is derived from an EMBL/GenBank/DDBJ whole genome shotgun (WGS) entry which is preliminary data.</text>
</comment>
<name>A0A2H0W8P9_9BACT</name>
<reference evidence="2" key="1">
    <citation type="submission" date="2017-09" db="EMBL/GenBank/DDBJ databases">
        <title>Depth-based differentiation of microbial function through sediment-hosted aquifers and enrichment of novel symbionts in the deep terrestrial subsurface.</title>
        <authorList>
            <person name="Probst A.J."/>
            <person name="Ladd B."/>
            <person name="Jarett J.K."/>
            <person name="Geller-Mcgrath D.E."/>
            <person name="Sieber C.M.K."/>
            <person name="Emerson J.B."/>
            <person name="Anantharaman K."/>
            <person name="Thomas B.C."/>
            <person name="Malmstrom R."/>
            <person name="Stieglmeier M."/>
            <person name="Klingl A."/>
            <person name="Woyke T."/>
            <person name="Ryan C.M."/>
            <person name="Banfield J.F."/>
        </authorList>
    </citation>
    <scope>NUCLEOTIDE SEQUENCE [LARGE SCALE GENOMIC DNA]</scope>
</reference>
<gene>
    <name evidence="1" type="ORF">COT75_03640</name>
</gene>
<sequence length="74" mass="8334">MAKRNPVAQIKKDLVELVIERLKASSNELKISVGSKDYTKKELITSVQNQDAVGRQVVRAQQKFLQDMASGKIY</sequence>
<dbReference type="EMBL" id="PEZT01000022">
    <property type="protein sequence ID" value="PIS09031.1"/>
    <property type="molecule type" value="Genomic_DNA"/>
</dbReference>
<dbReference type="Proteomes" id="UP000230093">
    <property type="component" value="Unassembled WGS sequence"/>
</dbReference>
<evidence type="ECO:0000313" key="1">
    <source>
        <dbReference type="EMBL" id="PIS09031.1"/>
    </source>
</evidence>
<dbReference type="AlphaFoldDB" id="A0A2H0W8P9"/>
<proteinExistence type="predicted"/>
<protein>
    <submittedName>
        <fullName evidence="1">Uncharacterized protein</fullName>
    </submittedName>
</protein>